<organism evidence="1 2">
    <name type="scientific">Christiangramia echinicola</name>
    <dbReference type="NCBI Taxonomy" id="279359"/>
    <lineage>
        <taxon>Bacteria</taxon>
        <taxon>Pseudomonadati</taxon>
        <taxon>Bacteroidota</taxon>
        <taxon>Flavobacteriia</taxon>
        <taxon>Flavobacteriales</taxon>
        <taxon>Flavobacteriaceae</taxon>
        <taxon>Christiangramia</taxon>
    </lineage>
</organism>
<dbReference type="Proteomes" id="UP000198858">
    <property type="component" value="Chromosome I"/>
</dbReference>
<name>A0A1H1RYB9_9FLAO</name>
<evidence type="ECO:0000313" key="1">
    <source>
        <dbReference type="EMBL" id="SDS40707.1"/>
    </source>
</evidence>
<proteinExistence type="predicted"/>
<gene>
    <name evidence="1" type="ORF">SAMN04488552_3072</name>
</gene>
<evidence type="ECO:0008006" key="3">
    <source>
        <dbReference type="Google" id="ProtNLM"/>
    </source>
</evidence>
<protein>
    <recommendedName>
        <fullName evidence="3">Outer membrane usher protein FimD/PapC</fullName>
    </recommendedName>
</protein>
<accession>A0A1H1RYB9</accession>
<dbReference type="AlphaFoldDB" id="A0A1H1RYB9"/>
<dbReference type="EMBL" id="LT629745">
    <property type="protein sequence ID" value="SDS40707.1"/>
    <property type="molecule type" value="Genomic_DNA"/>
</dbReference>
<keyword evidence="2" id="KW-1185">Reference proteome</keyword>
<sequence length="861" mass="98230">MPNNSLQGLYKIFKVSGKILFFFLLIFSISTTKAQNYPEYDELTVDVSIPKLGSMEIPIAIKDQKAYIGVKPLLDLLKLKINKSSDGKVLTGYIINPEDDFVINSQTLEIKRGEQVFQLSKKDFIITPTTFYLHSDFFDKVFSLDTQFNFRSLNIKLDTELELPVIKQQRLERMRTNLNYVQGVSEPDTIIKRNYPFFRAGMIDWGVITTQQTNGLNDNRFNLGFGTMLAGGETNVRLNYSTNVPFTSRNQFYQWRYVDNSNTLFKQVTAGKIFTRATSSLFAPVVGVQFTNTPVLNRKSFGSYTLSDFTEPRWTVELYVNNVLIDYTEADASGFYSFEVPLVYGNTSVDLRFFGPYGEERTEKRNINIPYNFVPRNELEYTLSAGIVEDRENRKFSRFNLNYGLSNSITFGGGVEYLSDVLSGKVMPFINTSARITSNILFSGEYTYGVKAEGLLSYRNPRSFQLDLNYINYDKDQTAINFNYLEERKITLSSPIRTKFFNAFSRFSVNQIILPYTEFTTAEMLLTGVLFGVSTNLTTYGLFNERAKQPTVYSALSQTYRLPHQILFSPRLQYEYSSAEFTNLALEFERPFIKRGFINLGYENNFRSNAHTFEVGLRYAFDFAQTSITSRIGNRNSSFVQAAQGSLLYDSNNNQFLTNRRTSVGKAGLAIYPYLDLNSNGIKDEMEPGVAGVQLKNKSGYLTYNDDETVIRITDLQPYRDFMIEVEPKSLDNIAWRVENPKIAVETIPNQFQAINIPIIILGEVSGYVYFKDGNHVQGQGRIIVNILDENGTLVKSILTEGDGYFNYLGLKPGMYKAVIDPGQLKTLGYKAQPVEKEFNIEVTKFGDIVDDIEFTLEEIQ</sequence>
<dbReference type="STRING" id="1250231.SAMN04488552_3072"/>
<reference evidence="1 2" key="1">
    <citation type="submission" date="2016-10" db="EMBL/GenBank/DDBJ databases">
        <authorList>
            <person name="Varghese N."/>
            <person name="Submissions S."/>
        </authorList>
    </citation>
    <scope>NUCLEOTIDE SEQUENCE [LARGE SCALE GENOMIC DNA]</scope>
    <source>
        <strain evidence="1 2">Mar_2010_102</strain>
    </source>
</reference>
<evidence type="ECO:0000313" key="2">
    <source>
        <dbReference type="Proteomes" id="UP000198858"/>
    </source>
</evidence>